<dbReference type="AlphaFoldDB" id="A0A1I3JGB7"/>
<sequence>MPITEDTLSSSTWLSGEIRNYAVDLDNEFGISNLKNIPSGLHMALAIENFDRGIENAGFASYLDGRSSPDGKLSGKVSEAKKVFEAIGATEVVEIIDEAIARWDACAGLSKDERWEYLSNRMRDLDTRYYSEVGRIAGRLESYARLHARDFICNIDIP</sequence>
<proteinExistence type="predicted"/>
<name>A0A1I3JGB7_9PLAN</name>
<dbReference type="Proteomes" id="UP000199518">
    <property type="component" value="Unassembled WGS sequence"/>
</dbReference>
<dbReference type="Gene3D" id="1.20.1420.60">
    <property type="match status" value="1"/>
</dbReference>
<dbReference type="InterPro" id="IPR025402">
    <property type="entry name" value="DMP19_C"/>
</dbReference>
<dbReference type="Pfam" id="PF14300">
    <property type="entry name" value="DMP19"/>
    <property type="match status" value="1"/>
</dbReference>
<evidence type="ECO:0000313" key="2">
    <source>
        <dbReference type="EMBL" id="SFI59214.1"/>
    </source>
</evidence>
<organism evidence="2 3">
    <name type="scientific">Planctomicrobium piriforme</name>
    <dbReference type="NCBI Taxonomy" id="1576369"/>
    <lineage>
        <taxon>Bacteria</taxon>
        <taxon>Pseudomonadati</taxon>
        <taxon>Planctomycetota</taxon>
        <taxon>Planctomycetia</taxon>
        <taxon>Planctomycetales</taxon>
        <taxon>Planctomycetaceae</taxon>
        <taxon>Planctomicrobium</taxon>
    </lineage>
</organism>
<keyword evidence="3" id="KW-1185">Reference proteome</keyword>
<dbReference type="EMBL" id="FOQD01000010">
    <property type="protein sequence ID" value="SFI59214.1"/>
    <property type="molecule type" value="Genomic_DNA"/>
</dbReference>
<dbReference type="RefSeq" id="WP_175517490.1">
    <property type="nucleotide sequence ID" value="NZ_FOQD01000010.1"/>
</dbReference>
<reference evidence="3" key="1">
    <citation type="submission" date="2016-10" db="EMBL/GenBank/DDBJ databases">
        <authorList>
            <person name="Varghese N."/>
            <person name="Submissions S."/>
        </authorList>
    </citation>
    <scope>NUCLEOTIDE SEQUENCE [LARGE SCALE GENOMIC DNA]</scope>
    <source>
        <strain evidence="3">DSM 26348</strain>
    </source>
</reference>
<feature type="domain" description="DNA mimic protein DMP19 C-terminal" evidence="1">
    <location>
        <begin position="36"/>
        <end position="147"/>
    </location>
</feature>
<gene>
    <name evidence="2" type="ORF">SAMN05421753_110166</name>
</gene>
<evidence type="ECO:0000259" key="1">
    <source>
        <dbReference type="Pfam" id="PF14300"/>
    </source>
</evidence>
<accession>A0A1I3JGB7</accession>
<protein>
    <recommendedName>
        <fullName evidence="1">DNA mimic protein DMP19 C-terminal domain-containing protein</fullName>
    </recommendedName>
</protein>
<evidence type="ECO:0000313" key="3">
    <source>
        <dbReference type="Proteomes" id="UP000199518"/>
    </source>
</evidence>